<dbReference type="EMBL" id="JACHXU010000021">
    <property type="protein sequence ID" value="MBB3209208.1"/>
    <property type="molecule type" value="Genomic_DNA"/>
</dbReference>
<organism evidence="5 6">
    <name type="scientific">Aporhodopirellula rubra</name>
    <dbReference type="NCBI Taxonomy" id="980271"/>
    <lineage>
        <taxon>Bacteria</taxon>
        <taxon>Pseudomonadati</taxon>
        <taxon>Planctomycetota</taxon>
        <taxon>Planctomycetia</taxon>
        <taxon>Pirellulales</taxon>
        <taxon>Pirellulaceae</taxon>
        <taxon>Aporhodopirellula</taxon>
    </lineage>
</organism>
<dbReference type="Pfam" id="PF12833">
    <property type="entry name" value="HTH_18"/>
    <property type="match status" value="1"/>
</dbReference>
<dbReference type="InterPro" id="IPR018060">
    <property type="entry name" value="HTH_AraC"/>
</dbReference>
<keyword evidence="2" id="KW-0238">DNA-binding</keyword>
<dbReference type="GO" id="GO:0003700">
    <property type="term" value="F:DNA-binding transcription factor activity"/>
    <property type="evidence" value="ECO:0007669"/>
    <property type="project" value="InterPro"/>
</dbReference>
<dbReference type="GO" id="GO:0000976">
    <property type="term" value="F:transcription cis-regulatory region binding"/>
    <property type="evidence" value="ECO:0007669"/>
    <property type="project" value="TreeGrafter"/>
</dbReference>
<protein>
    <submittedName>
        <fullName evidence="5">LacI family transcriptional regulator</fullName>
    </submittedName>
</protein>
<dbReference type="RefSeq" id="WP_221225337.1">
    <property type="nucleotide sequence ID" value="NZ_JACHXU010000021.1"/>
</dbReference>
<keyword evidence="6" id="KW-1185">Reference proteome</keyword>
<dbReference type="SMART" id="SM00342">
    <property type="entry name" value="HTH_ARAC"/>
    <property type="match status" value="1"/>
</dbReference>
<dbReference type="Proteomes" id="UP000536179">
    <property type="component" value="Unassembled WGS sequence"/>
</dbReference>
<evidence type="ECO:0000256" key="3">
    <source>
        <dbReference type="ARBA" id="ARBA00023163"/>
    </source>
</evidence>
<keyword evidence="3" id="KW-0804">Transcription</keyword>
<evidence type="ECO:0000313" key="6">
    <source>
        <dbReference type="Proteomes" id="UP000536179"/>
    </source>
</evidence>
<proteinExistence type="predicted"/>
<evidence type="ECO:0000313" key="5">
    <source>
        <dbReference type="EMBL" id="MBB3209208.1"/>
    </source>
</evidence>
<dbReference type="InterPro" id="IPR028082">
    <property type="entry name" value="Peripla_BP_I"/>
</dbReference>
<evidence type="ECO:0000259" key="4">
    <source>
        <dbReference type="PROSITE" id="PS01124"/>
    </source>
</evidence>
<dbReference type="CDD" id="cd01543">
    <property type="entry name" value="PBP1_XylR"/>
    <property type="match status" value="1"/>
</dbReference>
<dbReference type="InterPro" id="IPR009057">
    <property type="entry name" value="Homeodomain-like_sf"/>
</dbReference>
<accession>A0A7W5E329</accession>
<dbReference type="PROSITE" id="PS01124">
    <property type="entry name" value="HTH_ARAC_FAMILY_2"/>
    <property type="match status" value="1"/>
</dbReference>
<dbReference type="InterPro" id="IPR046335">
    <property type="entry name" value="LacI/GalR-like_sensor"/>
</dbReference>
<name>A0A7W5E329_9BACT</name>
<dbReference type="PANTHER" id="PTHR30146:SF24">
    <property type="entry name" value="XYLOSE OPERON REGULATORY PROTEIN"/>
    <property type="match status" value="1"/>
</dbReference>
<dbReference type="AlphaFoldDB" id="A0A7W5E329"/>
<dbReference type="Pfam" id="PF13377">
    <property type="entry name" value="Peripla_BP_3"/>
    <property type="match status" value="1"/>
</dbReference>
<feature type="domain" description="HTH araC/xylS-type" evidence="4">
    <location>
        <begin position="283"/>
        <end position="381"/>
    </location>
</feature>
<dbReference type="PANTHER" id="PTHR30146">
    <property type="entry name" value="LACI-RELATED TRANSCRIPTIONAL REPRESSOR"/>
    <property type="match status" value="1"/>
</dbReference>
<evidence type="ECO:0000256" key="2">
    <source>
        <dbReference type="ARBA" id="ARBA00023125"/>
    </source>
</evidence>
<gene>
    <name evidence="5" type="ORF">FHS27_005046</name>
</gene>
<keyword evidence="1" id="KW-0805">Transcription regulation</keyword>
<dbReference type="SUPFAM" id="SSF53822">
    <property type="entry name" value="Periplasmic binding protein-like I"/>
    <property type="match status" value="1"/>
</dbReference>
<comment type="caution">
    <text evidence="5">The sequence shown here is derived from an EMBL/GenBank/DDBJ whole genome shotgun (WGS) entry which is preliminary data.</text>
</comment>
<dbReference type="SUPFAM" id="SSF46689">
    <property type="entry name" value="Homeodomain-like"/>
    <property type="match status" value="1"/>
</dbReference>
<dbReference type="Gene3D" id="3.40.50.2300">
    <property type="match status" value="2"/>
</dbReference>
<reference evidence="5 6" key="1">
    <citation type="submission" date="2020-08" db="EMBL/GenBank/DDBJ databases">
        <title>Genomic Encyclopedia of Type Strains, Phase III (KMG-III): the genomes of soil and plant-associated and newly described type strains.</title>
        <authorList>
            <person name="Whitman W."/>
        </authorList>
    </citation>
    <scope>NUCLEOTIDE SEQUENCE [LARGE SCALE GENOMIC DNA]</scope>
    <source>
        <strain evidence="5 6">CECT 8075</strain>
    </source>
</reference>
<sequence>MAVERKRVALIVESSGSYGRDLLDGITQYCREANDWIVFYEQRDLSSDLPLWLMNWDGHGIITRITSPKLFEAAKRSGIVMVELTDRGSESGAITLRSDDEAIGRLGVDHFSERGFNNFAFCGFDDEAWSLRRERAFAERASELGSCAVYRSRWHGATKTPWEKEQAKLIEWIRSLPTPVGVMGCSDIRGQHVLQACVQAGLDTPEEVAVLGVDNDELVCQLSTPPLSSIITNARLIGYKAAEALAKMIKGEPPNLTRERFAPVGVCTRQSTDIVAIDDPDISMAITYIRENACAGISVDDVLKNVPVSRSTLERQMRKYLHRSPQQEIRKVRLSRACELLKMTDLSIERISAKAGFNNPEYMHAFFRRELKMTPGEFRDSVRS</sequence>
<dbReference type="Gene3D" id="1.10.10.60">
    <property type="entry name" value="Homeodomain-like"/>
    <property type="match status" value="1"/>
</dbReference>
<evidence type="ECO:0000256" key="1">
    <source>
        <dbReference type="ARBA" id="ARBA00023015"/>
    </source>
</evidence>